<evidence type="ECO:0000313" key="1">
    <source>
        <dbReference type="EMBL" id="GET45792.1"/>
    </source>
</evidence>
<dbReference type="Proteomes" id="UP000398217">
    <property type="component" value="Unassembled WGS sequence"/>
</dbReference>
<comment type="caution">
    <text evidence="1">The sequence shown here is derived from an EMBL/GenBank/DDBJ whole genome shotgun (WGS) entry which is preliminary data.</text>
</comment>
<dbReference type="OrthoDB" id="1814150at2"/>
<protein>
    <recommendedName>
        <fullName evidence="3">Immunity protein 26</fullName>
    </recommendedName>
</protein>
<dbReference type="EMBL" id="BLBC01000006">
    <property type="protein sequence ID" value="GET45792.1"/>
    <property type="molecule type" value="Genomic_DNA"/>
</dbReference>
<evidence type="ECO:0000313" key="2">
    <source>
        <dbReference type="Proteomes" id="UP000398217"/>
    </source>
</evidence>
<evidence type="ECO:0008006" key="3">
    <source>
        <dbReference type="Google" id="ProtNLM"/>
    </source>
</evidence>
<dbReference type="InterPro" id="IPR029278">
    <property type="entry name" value="Imm26"/>
</dbReference>
<dbReference type="AlphaFoldDB" id="A0A5M4B942"/>
<reference evidence="2" key="1">
    <citation type="journal article" date="2020" name="Int. J. Syst. Evol. Microbiol.">
        <title>Capnocytophaga felis sp. nov. isolated from the feline oral cavity.</title>
        <authorList>
            <person name="Suzuki M."/>
            <person name="Umeda K."/>
            <person name="Kimura M."/>
            <person name="Imaoka K."/>
            <person name="Morikawa S."/>
            <person name="Maeda K."/>
        </authorList>
    </citation>
    <scope>NUCLEOTIDE SEQUENCE [LARGE SCALE GENOMIC DNA]</scope>
    <source>
        <strain evidence="2">KC07070</strain>
    </source>
</reference>
<dbReference type="Pfam" id="PF15428">
    <property type="entry name" value="Imm26"/>
    <property type="match status" value="1"/>
</dbReference>
<dbReference type="RefSeq" id="WP_155284460.1">
    <property type="nucleotide sequence ID" value="NZ_BLBC01000006.1"/>
</dbReference>
<sequence>MYELNNEERRYFGLDPIDISWDKVILKGDIHRPDSILYYEGETIKRHIISTPNEYKEAHYNEQTRNREVLLPKTSRGKEQKLNASTFEKRNPIGVYLSVLEYGDLTVGNITSQTSFYNRLWEYPVQKGQKPADLIREFIQNSPENHFEEIEKFKQLQRKNVKFRKGDYFCFKLNRTEFGFGRILMNIDKLRKNNVLPLDHTLFRLMGKPVLVQLFVYASPKKEVSLKVLKQQPLLPASVMMDNAFFYGEYEIFANEMIPDSQYDFPMSFYYGEDKSLLQWGFIEIESDMYHFKQQASEALKQLLNHQYFEHNAIGFSPAYSNFEINNALKGIEIGQDNWMWKEDLRNPKYKTIKEELFTILGLDPSLNYVENCQKLGVKLPSEVKE</sequence>
<organism evidence="1 2">
    <name type="scientific">Capnocytophaga felis</name>
    <dbReference type="NCBI Taxonomy" id="2267611"/>
    <lineage>
        <taxon>Bacteria</taxon>
        <taxon>Pseudomonadati</taxon>
        <taxon>Bacteroidota</taxon>
        <taxon>Flavobacteriia</taxon>
        <taxon>Flavobacteriales</taxon>
        <taxon>Flavobacteriaceae</taxon>
        <taxon>Capnocytophaga</taxon>
    </lineage>
</organism>
<name>A0A5M4B942_9FLAO</name>
<proteinExistence type="predicted"/>
<gene>
    <name evidence="1" type="ORF">RCZ01_10940</name>
</gene>
<accession>A0A5M4B942</accession>
<keyword evidence="2" id="KW-1185">Reference proteome</keyword>